<dbReference type="Gene3D" id="1.10.30.50">
    <property type="match status" value="1"/>
</dbReference>
<accession>A0ABN1UHB5</accession>
<name>A0ABN1UHB5_9ACTN</name>
<dbReference type="CDD" id="cd00085">
    <property type="entry name" value="HNHc"/>
    <property type="match status" value="1"/>
</dbReference>
<keyword evidence="2" id="KW-0378">Hydrolase</keyword>
<dbReference type="GO" id="GO:0004519">
    <property type="term" value="F:endonuclease activity"/>
    <property type="evidence" value="ECO:0007669"/>
    <property type="project" value="UniProtKB-KW"/>
</dbReference>
<keyword evidence="3" id="KW-1185">Reference proteome</keyword>
<evidence type="ECO:0000259" key="1">
    <source>
        <dbReference type="SMART" id="SM00507"/>
    </source>
</evidence>
<sequence>MIEIDSTHQPLVVEDLDADWLLALCEDTATESRRLERKRLRLALHWARMHPADPDDAAKGHVETVGGPGTPAVEEWSTESLAAALGITTHAGLQLVSDALDLAYRLPRLWARVEALEVPGWRARRIAQATCGLSAADAAAVDALLAPKADRCGVRAIDQAIAEATGVVEQTEQETLDRTKWDVELLHGPMVGPGRWAGTSTMVITGDTLDLTGFYDLINTEATRIETDDPIGVRRAMAVGNLARRMGGDQPPRVRLYVHADLADLLDDTIGTGSVERLGPLTMARIKDWASRSQVTVLPVLRMARDDAVDQHDPPAWMRELVILRDRHCVHPHCQTHARACDLDHTIPWPLGPTTPTNLAPLCRRHHRAKTRRRWHYQREPDGSYTWTGPHQRRYRVDQNGTTPLPPA</sequence>
<feature type="domain" description="HNH nuclease" evidence="1">
    <location>
        <begin position="317"/>
        <end position="368"/>
    </location>
</feature>
<proteinExistence type="predicted"/>
<reference evidence="2 3" key="1">
    <citation type="journal article" date="2019" name="Int. J. Syst. Evol. Microbiol.">
        <title>The Global Catalogue of Microorganisms (GCM) 10K type strain sequencing project: providing services to taxonomists for standard genome sequencing and annotation.</title>
        <authorList>
            <consortium name="The Broad Institute Genomics Platform"/>
            <consortium name="The Broad Institute Genome Sequencing Center for Infectious Disease"/>
            <person name="Wu L."/>
            <person name="Ma J."/>
        </authorList>
    </citation>
    <scope>NUCLEOTIDE SEQUENCE [LARGE SCALE GENOMIC DNA]</scope>
    <source>
        <strain evidence="2 3">JCM 11813</strain>
    </source>
</reference>
<keyword evidence="2" id="KW-0255">Endonuclease</keyword>
<dbReference type="Proteomes" id="UP001499979">
    <property type="component" value="Unassembled WGS sequence"/>
</dbReference>
<dbReference type="EMBL" id="BAAAJE010000017">
    <property type="protein sequence ID" value="GAA1151792.1"/>
    <property type="molecule type" value="Genomic_DNA"/>
</dbReference>
<gene>
    <name evidence="2" type="ORF">GCM10009606_32980</name>
</gene>
<dbReference type="RefSeq" id="WP_343908691.1">
    <property type="nucleotide sequence ID" value="NZ_BAAAJE010000017.1"/>
</dbReference>
<evidence type="ECO:0000313" key="2">
    <source>
        <dbReference type="EMBL" id="GAA1151792.1"/>
    </source>
</evidence>
<dbReference type="InterPro" id="IPR003615">
    <property type="entry name" value="HNH_nuc"/>
</dbReference>
<dbReference type="SMART" id="SM00507">
    <property type="entry name" value="HNHc"/>
    <property type="match status" value="1"/>
</dbReference>
<keyword evidence="2" id="KW-0540">Nuclease</keyword>
<comment type="caution">
    <text evidence="2">The sequence shown here is derived from an EMBL/GenBank/DDBJ whole genome shotgun (WGS) entry which is preliminary data.</text>
</comment>
<evidence type="ECO:0000313" key="3">
    <source>
        <dbReference type="Proteomes" id="UP001499979"/>
    </source>
</evidence>
<protein>
    <submittedName>
        <fullName evidence="2">HNH endonuclease signature motif containing protein</fullName>
    </submittedName>
</protein>
<organism evidence="2 3">
    <name type="scientific">Nocardioides aquiterrae</name>
    <dbReference type="NCBI Taxonomy" id="203799"/>
    <lineage>
        <taxon>Bacteria</taxon>
        <taxon>Bacillati</taxon>
        <taxon>Actinomycetota</taxon>
        <taxon>Actinomycetes</taxon>
        <taxon>Propionibacteriales</taxon>
        <taxon>Nocardioidaceae</taxon>
        <taxon>Nocardioides</taxon>
    </lineage>
</organism>